<dbReference type="PANTHER" id="PTHR46796">
    <property type="entry name" value="HTH-TYPE TRANSCRIPTIONAL ACTIVATOR RHAS-RELATED"/>
    <property type="match status" value="1"/>
</dbReference>
<name>A0A4R6UZV9_9ACTN</name>
<evidence type="ECO:0000256" key="2">
    <source>
        <dbReference type="ARBA" id="ARBA00023125"/>
    </source>
</evidence>
<dbReference type="RefSeq" id="WP_208113122.1">
    <property type="nucleotide sequence ID" value="NZ_SNYN01000005.1"/>
</dbReference>
<dbReference type="AlphaFoldDB" id="A0A4R6UZV9"/>
<dbReference type="EMBL" id="SNYN01000005">
    <property type="protein sequence ID" value="TDQ52945.1"/>
    <property type="molecule type" value="Genomic_DNA"/>
</dbReference>
<dbReference type="PROSITE" id="PS01124">
    <property type="entry name" value="HTH_ARAC_FAMILY_2"/>
    <property type="match status" value="1"/>
</dbReference>
<keyword evidence="6" id="KW-1185">Reference proteome</keyword>
<keyword evidence="3" id="KW-0804">Transcription</keyword>
<evidence type="ECO:0000259" key="4">
    <source>
        <dbReference type="PROSITE" id="PS01124"/>
    </source>
</evidence>
<dbReference type="SMART" id="SM00342">
    <property type="entry name" value="HTH_ARAC"/>
    <property type="match status" value="1"/>
</dbReference>
<dbReference type="InterPro" id="IPR050204">
    <property type="entry name" value="AraC_XylS_family_regulators"/>
</dbReference>
<proteinExistence type="predicted"/>
<feature type="domain" description="HTH araC/xylS-type" evidence="4">
    <location>
        <begin position="132"/>
        <end position="234"/>
    </location>
</feature>
<dbReference type="InterPro" id="IPR046532">
    <property type="entry name" value="DUF6597"/>
</dbReference>
<gene>
    <name evidence="5" type="ORF">EV190_10562</name>
</gene>
<dbReference type="PANTHER" id="PTHR46796:SF15">
    <property type="entry name" value="BLL1074 PROTEIN"/>
    <property type="match status" value="1"/>
</dbReference>
<protein>
    <submittedName>
        <fullName evidence="5">AraC family transcriptional regulator</fullName>
    </submittedName>
</protein>
<dbReference type="PROSITE" id="PS00041">
    <property type="entry name" value="HTH_ARAC_FAMILY_1"/>
    <property type="match status" value="1"/>
</dbReference>
<evidence type="ECO:0000256" key="3">
    <source>
        <dbReference type="ARBA" id="ARBA00023163"/>
    </source>
</evidence>
<accession>A0A4R6UZV9</accession>
<dbReference type="Pfam" id="PF12833">
    <property type="entry name" value="HTH_18"/>
    <property type="match status" value="1"/>
</dbReference>
<dbReference type="InterPro" id="IPR018062">
    <property type="entry name" value="HTH_AraC-typ_CS"/>
</dbReference>
<dbReference type="GO" id="GO:0043565">
    <property type="term" value="F:sequence-specific DNA binding"/>
    <property type="evidence" value="ECO:0007669"/>
    <property type="project" value="InterPro"/>
</dbReference>
<keyword evidence="2" id="KW-0238">DNA-binding</keyword>
<evidence type="ECO:0000313" key="5">
    <source>
        <dbReference type="EMBL" id="TDQ52945.1"/>
    </source>
</evidence>
<reference evidence="5 6" key="1">
    <citation type="submission" date="2019-03" db="EMBL/GenBank/DDBJ databases">
        <title>Genomic Encyclopedia of Type Strains, Phase IV (KMG-IV): sequencing the most valuable type-strain genomes for metagenomic binning, comparative biology and taxonomic classification.</title>
        <authorList>
            <person name="Goeker M."/>
        </authorList>
    </citation>
    <scope>NUCLEOTIDE SEQUENCE [LARGE SCALE GENOMIC DNA]</scope>
    <source>
        <strain evidence="5 6">DSM 46770</strain>
    </source>
</reference>
<dbReference type="Proteomes" id="UP000295281">
    <property type="component" value="Unassembled WGS sequence"/>
</dbReference>
<dbReference type="GO" id="GO:0003700">
    <property type="term" value="F:DNA-binding transcription factor activity"/>
    <property type="evidence" value="ECO:0007669"/>
    <property type="project" value="InterPro"/>
</dbReference>
<organism evidence="5 6">
    <name type="scientific">Actinorugispora endophytica</name>
    <dbReference type="NCBI Taxonomy" id="1605990"/>
    <lineage>
        <taxon>Bacteria</taxon>
        <taxon>Bacillati</taxon>
        <taxon>Actinomycetota</taxon>
        <taxon>Actinomycetes</taxon>
        <taxon>Streptosporangiales</taxon>
        <taxon>Nocardiopsidaceae</taxon>
        <taxon>Actinorugispora</taxon>
    </lineage>
</organism>
<dbReference type="Gene3D" id="1.10.10.60">
    <property type="entry name" value="Homeodomain-like"/>
    <property type="match status" value="1"/>
</dbReference>
<comment type="caution">
    <text evidence="5">The sequence shown here is derived from an EMBL/GenBank/DDBJ whole genome shotgun (WGS) entry which is preliminary data.</text>
</comment>
<evidence type="ECO:0000313" key="6">
    <source>
        <dbReference type="Proteomes" id="UP000295281"/>
    </source>
</evidence>
<sequence length="234" mass="25057">MYQERPSRVPDAVLWWDREPEDAGERRVLPDGCMDILWVRGGLLVAGPDTTAQLVRDEPGDVHIGLRFAPGRGPAVIGVPAVELRDSRTPLDALWPGRLVRRLAERLEAADDPAAELEAGVAELPVREDLADPVAAAVLARLEAGPGGAPGPRVRDAAREIGLSERQLRRRCLTAFGYGPKTLDRVLRMNRALDLVRAGTALAEAAAVAGYADQAHLTREVRSLAGVPPGSLVG</sequence>
<keyword evidence="1" id="KW-0805">Transcription regulation</keyword>
<dbReference type="Pfam" id="PF20240">
    <property type="entry name" value="DUF6597"/>
    <property type="match status" value="1"/>
</dbReference>
<evidence type="ECO:0000256" key="1">
    <source>
        <dbReference type="ARBA" id="ARBA00023015"/>
    </source>
</evidence>
<dbReference type="InterPro" id="IPR018060">
    <property type="entry name" value="HTH_AraC"/>
</dbReference>